<keyword evidence="3 7" id="KW-0853">WD repeat</keyword>
<dbReference type="Pfam" id="PF23381">
    <property type="entry name" value="Beta-prop_IFT122_1st"/>
    <property type="match status" value="2"/>
</dbReference>
<dbReference type="InterPro" id="IPR015943">
    <property type="entry name" value="WD40/YVTN_repeat-like_dom_sf"/>
</dbReference>
<dbReference type="PANTHER" id="PTHR12764">
    <property type="entry name" value="WD REPEAT DOMAIN-RELATED"/>
    <property type="match status" value="1"/>
</dbReference>
<dbReference type="PROSITE" id="PS50082">
    <property type="entry name" value="WD_REPEATS_2"/>
    <property type="match status" value="1"/>
</dbReference>
<name>A0A226EKI8_FOLCA</name>
<dbReference type="InterPro" id="IPR056153">
    <property type="entry name" value="Beta-prop_IFT122_1st"/>
</dbReference>
<dbReference type="InterPro" id="IPR056152">
    <property type="entry name" value="Beta-prop_IFT122_2nd"/>
</dbReference>
<dbReference type="AlphaFoldDB" id="A0A226EKI8"/>
<protein>
    <recommendedName>
        <fullName evidence="2">Intraflagellar transport protein 122 homolog</fullName>
    </recommendedName>
</protein>
<feature type="domain" description="IFT122 first beta-propeller" evidence="9">
    <location>
        <begin position="186"/>
        <end position="292"/>
    </location>
</feature>
<evidence type="ECO:0000256" key="3">
    <source>
        <dbReference type="ARBA" id="ARBA00022574"/>
    </source>
</evidence>
<keyword evidence="11" id="KW-1185">Reference proteome</keyword>
<evidence type="ECO:0000256" key="2">
    <source>
        <dbReference type="ARBA" id="ARBA00019442"/>
    </source>
</evidence>
<dbReference type="SUPFAM" id="SSF50978">
    <property type="entry name" value="WD40 repeat-like"/>
    <property type="match status" value="2"/>
</dbReference>
<evidence type="ECO:0000256" key="7">
    <source>
        <dbReference type="PROSITE-ProRule" id="PRU00221"/>
    </source>
</evidence>
<dbReference type="Gene3D" id="2.130.10.10">
    <property type="entry name" value="YVTN repeat-like/Quinoprotein amine dehydrogenase"/>
    <property type="match status" value="2"/>
</dbReference>
<dbReference type="InterPro" id="IPR036322">
    <property type="entry name" value="WD40_repeat_dom_sf"/>
</dbReference>
<evidence type="ECO:0000256" key="1">
    <source>
        <dbReference type="ARBA" id="ARBA00004138"/>
    </source>
</evidence>
<keyword evidence="6" id="KW-0966">Cell projection</keyword>
<dbReference type="Proteomes" id="UP000198287">
    <property type="component" value="Unassembled WGS sequence"/>
</dbReference>
<dbReference type="Pfam" id="PF23377">
    <property type="entry name" value="Beta-prop_IFT122_2nd"/>
    <property type="match status" value="1"/>
</dbReference>
<organism evidence="10 11">
    <name type="scientific">Folsomia candida</name>
    <name type="common">Springtail</name>
    <dbReference type="NCBI Taxonomy" id="158441"/>
    <lineage>
        <taxon>Eukaryota</taxon>
        <taxon>Metazoa</taxon>
        <taxon>Ecdysozoa</taxon>
        <taxon>Arthropoda</taxon>
        <taxon>Hexapoda</taxon>
        <taxon>Collembola</taxon>
        <taxon>Entomobryomorpha</taxon>
        <taxon>Isotomoidea</taxon>
        <taxon>Isotomidae</taxon>
        <taxon>Proisotominae</taxon>
        <taxon>Folsomia</taxon>
    </lineage>
</organism>
<feature type="repeat" description="WD" evidence="7">
    <location>
        <begin position="54"/>
        <end position="85"/>
    </location>
</feature>
<dbReference type="SMART" id="SM00320">
    <property type="entry name" value="WD40"/>
    <property type="match status" value="5"/>
</dbReference>
<dbReference type="InterPro" id="IPR039857">
    <property type="entry name" value="Ift122/121"/>
</dbReference>
<feature type="domain" description="IFT122 first beta-propeller" evidence="9">
    <location>
        <begin position="15"/>
        <end position="184"/>
    </location>
</feature>
<comment type="caution">
    <text evidence="10">The sequence shown here is derived from an EMBL/GenBank/DDBJ whole genome shotgun (WGS) entry which is preliminary data.</text>
</comment>
<reference evidence="10 11" key="1">
    <citation type="submission" date="2015-12" db="EMBL/GenBank/DDBJ databases">
        <title>The genome of Folsomia candida.</title>
        <authorList>
            <person name="Faddeeva A."/>
            <person name="Derks M.F."/>
            <person name="Anvar Y."/>
            <person name="Smit S."/>
            <person name="Van Straalen N."/>
            <person name="Roelofs D."/>
        </authorList>
    </citation>
    <scope>NUCLEOTIDE SEQUENCE [LARGE SCALE GENOMIC DNA]</scope>
    <source>
        <strain evidence="10 11">VU population</strain>
        <tissue evidence="10">Whole body</tissue>
    </source>
</reference>
<dbReference type="STRING" id="158441.A0A226EKI8"/>
<evidence type="ECO:0000256" key="4">
    <source>
        <dbReference type="ARBA" id="ARBA00022737"/>
    </source>
</evidence>
<evidence type="ECO:0000259" key="8">
    <source>
        <dbReference type="Pfam" id="PF23377"/>
    </source>
</evidence>
<evidence type="ECO:0000256" key="6">
    <source>
        <dbReference type="ARBA" id="ARBA00023273"/>
    </source>
</evidence>
<sequence length="485" mass="54031">MRTSTLWTEKITGENGDSCVYDACFSPDGSNLVAAVGFRVLVISVTDGSIIQTLKGHKSAVYCVAYSNDGKRFASGGADKNVIIWTDNLQGSLKYVHGDSIQCLAYNPQSQQLASCSVNDFGLWTPEKKSVDKHKVSAKINACSWTSDGLHLALGLGNGTSGSEYARFERPGGSSSPVWGLAWGKTVEEGNDMLCVADWGQTLSFYDIQGKQIMKDRALGFDPVRVVYARTHRDCEYIIVAGSNKACTIFTQEGVKVTSITEQESWVWACSVKPDSQCLVVGTQAGVLTSYEVQLLVVHALYKSLYAFRMNMTDVMVQNLLKDLRTRIKCRDVIKKLAIFKDSLAIQFVDRVLIYQRDAKEFKYTLKDKISQSFECSLLVMCSENVILCQEKKLQCYSFHGMRQREWVLNSHIRYIRSVGGMRGKEVLLAGLKNGQVVKIFLDNPFPIDMVKVPQSVRCVDLNLLHSKIAVVDESEPIKTFNSFV</sequence>
<keyword evidence="4" id="KW-0677">Repeat</keyword>
<dbReference type="OMA" id="NRSCSQQ"/>
<feature type="domain" description="IFT122 second beta-propeller" evidence="8">
    <location>
        <begin position="299"/>
        <end position="482"/>
    </location>
</feature>
<dbReference type="GO" id="GO:0097730">
    <property type="term" value="C:non-motile cilium"/>
    <property type="evidence" value="ECO:0007669"/>
    <property type="project" value="TreeGrafter"/>
</dbReference>
<dbReference type="PROSITE" id="PS50294">
    <property type="entry name" value="WD_REPEATS_REGION"/>
    <property type="match status" value="1"/>
</dbReference>
<evidence type="ECO:0000313" key="10">
    <source>
        <dbReference type="EMBL" id="OXA57504.1"/>
    </source>
</evidence>
<dbReference type="GO" id="GO:0061512">
    <property type="term" value="P:protein localization to cilium"/>
    <property type="evidence" value="ECO:0007669"/>
    <property type="project" value="TreeGrafter"/>
</dbReference>
<dbReference type="InterPro" id="IPR001680">
    <property type="entry name" value="WD40_rpt"/>
</dbReference>
<evidence type="ECO:0000259" key="9">
    <source>
        <dbReference type="Pfam" id="PF23381"/>
    </source>
</evidence>
<dbReference type="GO" id="GO:1905515">
    <property type="term" value="P:non-motile cilium assembly"/>
    <property type="evidence" value="ECO:0007669"/>
    <property type="project" value="TreeGrafter"/>
</dbReference>
<evidence type="ECO:0000313" key="11">
    <source>
        <dbReference type="Proteomes" id="UP000198287"/>
    </source>
</evidence>
<proteinExistence type="predicted"/>
<comment type="subcellular location">
    <subcellularLocation>
        <location evidence="1">Cell projection</location>
        <location evidence="1">Cilium</location>
    </subcellularLocation>
</comment>
<accession>A0A226EKI8</accession>
<dbReference type="GO" id="GO:0035721">
    <property type="term" value="P:intraciliary retrograde transport"/>
    <property type="evidence" value="ECO:0007669"/>
    <property type="project" value="TreeGrafter"/>
</dbReference>
<evidence type="ECO:0000256" key="5">
    <source>
        <dbReference type="ARBA" id="ARBA00023069"/>
    </source>
</evidence>
<keyword evidence="5" id="KW-0969">Cilium</keyword>
<dbReference type="EMBL" id="LNIX01000003">
    <property type="protein sequence ID" value="OXA57504.1"/>
    <property type="molecule type" value="Genomic_DNA"/>
</dbReference>
<dbReference type="OrthoDB" id="10255582at2759"/>
<gene>
    <name evidence="10" type="ORF">Fcan01_08068</name>
</gene>
<dbReference type="PANTHER" id="PTHR12764:SF4">
    <property type="entry name" value="INTRAFLAGELLAR TRANSPORT PROTEIN 122 HOMOLOG"/>
    <property type="match status" value="1"/>
</dbReference>
<dbReference type="GO" id="GO:0030991">
    <property type="term" value="C:intraciliary transport particle A"/>
    <property type="evidence" value="ECO:0007669"/>
    <property type="project" value="TreeGrafter"/>
</dbReference>